<gene>
    <name evidence="8" type="ORF">SAMN05421773_106167</name>
</gene>
<protein>
    <submittedName>
        <fullName evidence="8">RNA polymerase sigma-70 factor, ECF subfamily</fullName>
    </submittedName>
</protein>
<dbReference type="InterPro" id="IPR036388">
    <property type="entry name" value="WH-like_DNA-bd_sf"/>
</dbReference>
<organism evidence="8 9">
    <name type="scientific">Streptomyces aidingensis</name>
    <dbReference type="NCBI Taxonomy" id="910347"/>
    <lineage>
        <taxon>Bacteria</taxon>
        <taxon>Bacillati</taxon>
        <taxon>Actinomycetota</taxon>
        <taxon>Actinomycetes</taxon>
        <taxon>Kitasatosporales</taxon>
        <taxon>Streptomycetaceae</taxon>
        <taxon>Streptomyces</taxon>
    </lineage>
</organism>
<evidence type="ECO:0000256" key="1">
    <source>
        <dbReference type="ARBA" id="ARBA00010641"/>
    </source>
</evidence>
<dbReference type="NCBIfam" id="TIGR02937">
    <property type="entry name" value="sigma70-ECF"/>
    <property type="match status" value="1"/>
</dbReference>
<dbReference type="InterPro" id="IPR013325">
    <property type="entry name" value="RNA_pol_sigma_r2"/>
</dbReference>
<dbReference type="STRING" id="910347.SAMN05421773_106167"/>
<evidence type="ECO:0000313" key="9">
    <source>
        <dbReference type="Proteomes" id="UP000199207"/>
    </source>
</evidence>
<evidence type="ECO:0000256" key="3">
    <source>
        <dbReference type="ARBA" id="ARBA00023082"/>
    </source>
</evidence>
<evidence type="ECO:0000256" key="4">
    <source>
        <dbReference type="ARBA" id="ARBA00023125"/>
    </source>
</evidence>
<evidence type="ECO:0000313" key="8">
    <source>
        <dbReference type="EMBL" id="SFC82286.1"/>
    </source>
</evidence>
<sequence>MAAASGADHDHREPAVALREPAVMSSAGVGIGDNRAAVARRFDEVFCALLPRLYRRAALLTPSSQTAEDFVHDTYLKLAARPERLTVHPEPYAYAFAALLSVVRDAWRRDRRLVVQESVEPPAGNGGVWDGGLHRKAAELEAVRLLSQLPVRQAGVMILMDLDGYTVDQAAKILGVHRGTAARARARALDTLRRVLGSPEGTAPR</sequence>
<feature type="domain" description="RNA polymerase sigma factor 70 region 4 type 2" evidence="7">
    <location>
        <begin position="142"/>
        <end position="191"/>
    </location>
</feature>
<evidence type="ECO:0000259" key="6">
    <source>
        <dbReference type="Pfam" id="PF04542"/>
    </source>
</evidence>
<dbReference type="InterPro" id="IPR014284">
    <property type="entry name" value="RNA_pol_sigma-70_dom"/>
</dbReference>
<dbReference type="Pfam" id="PF04542">
    <property type="entry name" value="Sigma70_r2"/>
    <property type="match status" value="1"/>
</dbReference>
<dbReference type="GO" id="GO:0006352">
    <property type="term" value="P:DNA-templated transcription initiation"/>
    <property type="evidence" value="ECO:0007669"/>
    <property type="project" value="InterPro"/>
</dbReference>
<name>A0A1I1MB20_9ACTN</name>
<dbReference type="GO" id="GO:0003677">
    <property type="term" value="F:DNA binding"/>
    <property type="evidence" value="ECO:0007669"/>
    <property type="project" value="UniProtKB-KW"/>
</dbReference>
<accession>A0A1I1MB20</accession>
<reference evidence="8 9" key="1">
    <citation type="submission" date="2016-10" db="EMBL/GenBank/DDBJ databases">
        <authorList>
            <person name="de Groot N.N."/>
        </authorList>
    </citation>
    <scope>NUCLEOTIDE SEQUENCE [LARGE SCALE GENOMIC DNA]</scope>
    <source>
        <strain evidence="8 9">CGMCC 4.5739</strain>
    </source>
</reference>
<dbReference type="EMBL" id="FOLM01000006">
    <property type="protein sequence ID" value="SFC82286.1"/>
    <property type="molecule type" value="Genomic_DNA"/>
</dbReference>
<dbReference type="Gene3D" id="1.10.1740.10">
    <property type="match status" value="1"/>
</dbReference>
<dbReference type="SUPFAM" id="SSF88659">
    <property type="entry name" value="Sigma3 and sigma4 domains of RNA polymerase sigma factors"/>
    <property type="match status" value="1"/>
</dbReference>
<evidence type="ECO:0000259" key="7">
    <source>
        <dbReference type="Pfam" id="PF08281"/>
    </source>
</evidence>
<keyword evidence="5" id="KW-0804">Transcription</keyword>
<proteinExistence type="inferred from homology"/>
<evidence type="ECO:0000256" key="2">
    <source>
        <dbReference type="ARBA" id="ARBA00023015"/>
    </source>
</evidence>
<dbReference type="InterPro" id="IPR039425">
    <property type="entry name" value="RNA_pol_sigma-70-like"/>
</dbReference>
<dbReference type="Gene3D" id="1.10.10.10">
    <property type="entry name" value="Winged helix-like DNA-binding domain superfamily/Winged helix DNA-binding domain"/>
    <property type="match status" value="1"/>
</dbReference>
<dbReference type="AlphaFoldDB" id="A0A1I1MB20"/>
<keyword evidence="3" id="KW-0731">Sigma factor</keyword>
<evidence type="ECO:0000256" key="5">
    <source>
        <dbReference type="ARBA" id="ARBA00023163"/>
    </source>
</evidence>
<comment type="similarity">
    <text evidence="1">Belongs to the sigma-70 factor family. ECF subfamily.</text>
</comment>
<dbReference type="Proteomes" id="UP000199207">
    <property type="component" value="Unassembled WGS sequence"/>
</dbReference>
<dbReference type="PANTHER" id="PTHR43133">
    <property type="entry name" value="RNA POLYMERASE ECF-TYPE SIGMA FACTO"/>
    <property type="match status" value="1"/>
</dbReference>
<dbReference type="SUPFAM" id="SSF88946">
    <property type="entry name" value="Sigma2 domain of RNA polymerase sigma factors"/>
    <property type="match status" value="1"/>
</dbReference>
<dbReference type="InterPro" id="IPR007627">
    <property type="entry name" value="RNA_pol_sigma70_r2"/>
</dbReference>
<dbReference type="InterPro" id="IPR013249">
    <property type="entry name" value="RNA_pol_sigma70_r4_t2"/>
</dbReference>
<feature type="domain" description="RNA polymerase sigma-70 region 2" evidence="6">
    <location>
        <begin position="48"/>
        <end position="112"/>
    </location>
</feature>
<dbReference type="InterPro" id="IPR013324">
    <property type="entry name" value="RNA_pol_sigma_r3/r4-like"/>
</dbReference>
<dbReference type="GO" id="GO:0016987">
    <property type="term" value="F:sigma factor activity"/>
    <property type="evidence" value="ECO:0007669"/>
    <property type="project" value="UniProtKB-KW"/>
</dbReference>
<dbReference type="Pfam" id="PF08281">
    <property type="entry name" value="Sigma70_r4_2"/>
    <property type="match status" value="1"/>
</dbReference>
<dbReference type="PANTHER" id="PTHR43133:SF50">
    <property type="entry name" value="ECF RNA POLYMERASE SIGMA FACTOR SIGM"/>
    <property type="match status" value="1"/>
</dbReference>
<keyword evidence="4" id="KW-0238">DNA-binding</keyword>
<keyword evidence="9" id="KW-1185">Reference proteome</keyword>
<keyword evidence="2" id="KW-0805">Transcription regulation</keyword>